<dbReference type="KEGG" id="abp:AGABI1DRAFT127334"/>
<gene>
    <name evidence="1" type="ORF">AGABI1DRAFT_127334</name>
</gene>
<dbReference type="Proteomes" id="UP000008493">
    <property type="component" value="Unassembled WGS sequence"/>
</dbReference>
<reference evidence="2" key="1">
    <citation type="journal article" date="2012" name="Proc. Natl. Acad. Sci. U.S.A.">
        <title>Genome sequence of the button mushroom Agaricus bisporus reveals mechanisms governing adaptation to a humic-rich ecological niche.</title>
        <authorList>
            <person name="Morin E."/>
            <person name="Kohler A."/>
            <person name="Baker A.R."/>
            <person name="Foulongne-Oriol M."/>
            <person name="Lombard V."/>
            <person name="Nagy L.G."/>
            <person name="Ohm R.A."/>
            <person name="Patyshakuliyeva A."/>
            <person name="Brun A."/>
            <person name="Aerts A.L."/>
            <person name="Bailey A.M."/>
            <person name="Billette C."/>
            <person name="Coutinho P.M."/>
            <person name="Deakin G."/>
            <person name="Doddapaneni H."/>
            <person name="Floudas D."/>
            <person name="Grimwood J."/>
            <person name="Hilden K."/>
            <person name="Kuees U."/>
            <person name="LaButti K.M."/>
            <person name="Lapidus A."/>
            <person name="Lindquist E.A."/>
            <person name="Lucas S.M."/>
            <person name="Murat C."/>
            <person name="Riley R.W."/>
            <person name="Salamov A.A."/>
            <person name="Schmutz J."/>
            <person name="Subramanian V."/>
            <person name="Woesten H.A.B."/>
            <person name="Xu J."/>
            <person name="Eastwood D.C."/>
            <person name="Foster G.D."/>
            <person name="Sonnenberg A.S."/>
            <person name="Cullen D."/>
            <person name="de Vries R.P."/>
            <person name="Lundell T."/>
            <person name="Hibbett D.S."/>
            <person name="Henrissat B."/>
            <person name="Burton K.S."/>
            <person name="Kerrigan R.W."/>
            <person name="Challen M.P."/>
            <person name="Grigoriev I.V."/>
            <person name="Martin F."/>
        </authorList>
    </citation>
    <scope>NUCLEOTIDE SEQUENCE [LARGE SCALE GENOMIC DNA]</scope>
    <source>
        <strain evidence="2">JB137-S8 / ATCC MYA-4627 / FGSC 10392</strain>
    </source>
</reference>
<dbReference type="RefSeq" id="XP_007328766.1">
    <property type="nucleotide sequence ID" value="XM_007328704.1"/>
</dbReference>
<dbReference type="OrthoDB" id="4251012at2759"/>
<dbReference type="Gene3D" id="3.40.50.720">
    <property type="entry name" value="NAD(P)-binding Rossmann-like Domain"/>
    <property type="match status" value="1"/>
</dbReference>
<name>K5Y0M8_AGABU</name>
<accession>K5Y0M8</accession>
<dbReference type="STRING" id="597362.K5Y0M8"/>
<organism evidence="1 2">
    <name type="scientific">Agaricus bisporus var. burnettii (strain JB137-S8 / ATCC MYA-4627 / FGSC 10392)</name>
    <name type="common">White button mushroom</name>
    <dbReference type="NCBI Taxonomy" id="597362"/>
    <lineage>
        <taxon>Eukaryota</taxon>
        <taxon>Fungi</taxon>
        <taxon>Dikarya</taxon>
        <taxon>Basidiomycota</taxon>
        <taxon>Agaricomycotina</taxon>
        <taxon>Agaricomycetes</taxon>
        <taxon>Agaricomycetidae</taxon>
        <taxon>Agaricales</taxon>
        <taxon>Agaricineae</taxon>
        <taxon>Agaricaceae</taxon>
        <taxon>Agaricus</taxon>
    </lineage>
</organism>
<sequence length="120" mass="13159">MSAPSCIHALPYLQHEPPTAHATEMHLWPQVEHIWADLNGGMDRLPDLADTTAGIRANLFKKAGLRHAIAEDNAADFNLHSRPRRYEEDPNASPSLFVMISALPSSSSNYTIGTVTTDVP</sequence>
<protein>
    <submittedName>
        <fullName evidence="1">Uncharacterized protein</fullName>
    </submittedName>
</protein>
<evidence type="ECO:0000313" key="1">
    <source>
        <dbReference type="EMBL" id="EKM81325.1"/>
    </source>
</evidence>
<dbReference type="GeneID" id="18826652"/>
<proteinExistence type="predicted"/>
<dbReference type="InParanoid" id="K5Y0M8"/>
<evidence type="ECO:0000313" key="2">
    <source>
        <dbReference type="Proteomes" id="UP000008493"/>
    </source>
</evidence>
<dbReference type="EMBL" id="JH971388">
    <property type="protein sequence ID" value="EKM81325.1"/>
    <property type="molecule type" value="Genomic_DNA"/>
</dbReference>
<dbReference type="HOGENOM" id="CLU_2049004_0_0_1"/>
<dbReference type="AlphaFoldDB" id="K5Y0M8"/>
<keyword evidence="2" id="KW-1185">Reference proteome</keyword>